<dbReference type="Proteomes" id="UP000676967">
    <property type="component" value="Chromosome"/>
</dbReference>
<feature type="chain" id="PRO_5045551136" description="AMIN-like domain-containing protein" evidence="1">
    <location>
        <begin position="23"/>
        <end position="190"/>
    </location>
</feature>
<protein>
    <recommendedName>
        <fullName evidence="2">AMIN-like domain-containing protein</fullName>
    </recommendedName>
</protein>
<feature type="signal peptide" evidence="1">
    <location>
        <begin position="1"/>
        <end position="22"/>
    </location>
</feature>
<dbReference type="PROSITE" id="PS51257">
    <property type="entry name" value="PROKAR_LIPOPROTEIN"/>
    <property type="match status" value="1"/>
</dbReference>
<name>A0ABM7M9P4_9ACTN</name>
<feature type="domain" description="AMIN-like" evidence="2">
    <location>
        <begin position="66"/>
        <end position="188"/>
    </location>
</feature>
<evidence type="ECO:0000256" key="1">
    <source>
        <dbReference type="SAM" id="SignalP"/>
    </source>
</evidence>
<keyword evidence="4" id="KW-1185">Reference proteome</keyword>
<evidence type="ECO:0000313" key="4">
    <source>
        <dbReference type="Proteomes" id="UP000676967"/>
    </source>
</evidence>
<dbReference type="RefSeq" id="WP_212846856.1">
    <property type="nucleotide sequence ID" value="NZ_AP023356.1"/>
</dbReference>
<dbReference type="Pfam" id="PF24837">
    <property type="entry name" value="AMIN-like"/>
    <property type="match status" value="1"/>
</dbReference>
<dbReference type="InterPro" id="IPR056303">
    <property type="entry name" value="AMIN-like"/>
</dbReference>
<organism evidence="3 4">
    <name type="scientific">Actinoplanes ianthinogenes</name>
    <dbReference type="NCBI Taxonomy" id="122358"/>
    <lineage>
        <taxon>Bacteria</taxon>
        <taxon>Bacillati</taxon>
        <taxon>Actinomycetota</taxon>
        <taxon>Actinomycetes</taxon>
        <taxon>Micromonosporales</taxon>
        <taxon>Micromonosporaceae</taxon>
        <taxon>Actinoplanes</taxon>
    </lineage>
</organism>
<evidence type="ECO:0000313" key="3">
    <source>
        <dbReference type="EMBL" id="BCJ48391.1"/>
    </source>
</evidence>
<keyword evidence="1" id="KW-0732">Signal</keyword>
<accession>A0ABM7M9P4</accession>
<sequence length="190" mass="19670">MRMSVGKTLITAVLCVALTACGAGPAAERAMTGPVAARAAAPYCGITWGSGDKAAGVLSTAQLLTAETGRHDCWDRVVFEFGGSALGYAVRYSDQVPTEGQGVDLVPYTAGGAFLWVTLRAPASTFGAVAGQHVATVVSYDTLRDVVFGGTSEGYTTFAVGVRARLPFRVLTLAGPGSHSRVVVDVAHFW</sequence>
<dbReference type="EMBL" id="AP023356">
    <property type="protein sequence ID" value="BCJ48391.1"/>
    <property type="molecule type" value="Genomic_DNA"/>
</dbReference>
<evidence type="ECO:0000259" key="2">
    <source>
        <dbReference type="Pfam" id="PF24837"/>
    </source>
</evidence>
<proteinExistence type="predicted"/>
<gene>
    <name evidence="3" type="ORF">Aiant_90480</name>
</gene>
<reference evidence="3 4" key="1">
    <citation type="submission" date="2020-08" db="EMBL/GenBank/DDBJ databases">
        <title>Whole genome shotgun sequence of Actinoplanes ianthinogenes NBRC 13996.</title>
        <authorList>
            <person name="Komaki H."/>
            <person name="Tamura T."/>
        </authorList>
    </citation>
    <scope>NUCLEOTIDE SEQUENCE [LARGE SCALE GENOMIC DNA]</scope>
    <source>
        <strain evidence="3 4">NBRC 13996</strain>
    </source>
</reference>